<evidence type="ECO:0000256" key="3">
    <source>
        <dbReference type="ARBA" id="ARBA00022692"/>
    </source>
</evidence>
<dbReference type="OMA" id="NNIFYRG"/>
<comment type="similarity">
    <text evidence="2 6">Belongs to the tetraspanin (TM4SF) family.</text>
</comment>
<dbReference type="InterPro" id="IPR018499">
    <property type="entry name" value="Tetraspanin/Peripherin"/>
</dbReference>
<dbReference type="Proteomes" id="UP000276776">
    <property type="component" value="Unassembled WGS sequence"/>
</dbReference>
<keyword evidence="3 6" id="KW-0812">Transmembrane</keyword>
<dbReference type="STRING" id="103827.A0A0N5CVP9"/>
<dbReference type="SUPFAM" id="SSF48652">
    <property type="entry name" value="Tetraspanin"/>
    <property type="match status" value="1"/>
</dbReference>
<evidence type="ECO:0000256" key="2">
    <source>
        <dbReference type="ARBA" id="ARBA00006840"/>
    </source>
</evidence>
<dbReference type="PANTHER" id="PTHR19282">
    <property type="entry name" value="TETRASPANIN"/>
    <property type="match status" value="1"/>
</dbReference>
<evidence type="ECO:0000313" key="7">
    <source>
        <dbReference type="EMBL" id="VDN01483.1"/>
    </source>
</evidence>
<dbReference type="InterPro" id="IPR000301">
    <property type="entry name" value="Tetraspanin_animals"/>
</dbReference>
<dbReference type="PIRSF" id="PIRSF002419">
    <property type="entry name" value="Tetraspanin"/>
    <property type="match status" value="1"/>
</dbReference>
<gene>
    <name evidence="7" type="ORF">TCLT_LOCUS4383</name>
</gene>
<feature type="transmembrane region" description="Helical" evidence="6">
    <location>
        <begin position="71"/>
        <end position="92"/>
    </location>
</feature>
<evidence type="ECO:0000313" key="8">
    <source>
        <dbReference type="Proteomes" id="UP000276776"/>
    </source>
</evidence>
<reference evidence="9" key="1">
    <citation type="submission" date="2017-02" db="UniProtKB">
        <authorList>
            <consortium name="WormBaseParasite"/>
        </authorList>
    </citation>
    <scope>IDENTIFICATION</scope>
</reference>
<dbReference type="EMBL" id="UYYF01004286">
    <property type="protein sequence ID" value="VDN01483.1"/>
    <property type="molecule type" value="Genomic_DNA"/>
</dbReference>
<evidence type="ECO:0000256" key="5">
    <source>
        <dbReference type="ARBA" id="ARBA00023136"/>
    </source>
</evidence>
<evidence type="ECO:0000256" key="4">
    <source>
        <dbReference type="ARBA" id="ARBA00022989"/>
    </source>
</evidence>
<evidence type="ECO:0000313" key="9">
    <source>
        <dbReference type="WBParaSite" id="TCLT_0000439401-mRNA-1"/>
    </source>
</evidence>
<organism evidence="9">
    <name type="scientific">Thelazia callipaeda</name>
    <name type="common">Oriental eyeworm</name>
    <name type="synonym">Parasitic nematode</name>
    <dbReference type="NCBI Taxonomy" id="103827"/>
    <lineage>
        <taxon>Eukaryota</taxon>
        <taxon>Metazoa</taxon>
        <taxon>Ecdysozoa</taxon>
        <taxon>Nematoda</taxon>
        <taxon>Chromadorea</taxon>
        <taxon>Rhabditida</taxon>
        <taxon>Spirurina</taxon>
        <taxon>Spiruromorpha</taxon>
        <taxon>Thelazioidea</taxon>
        <taxon>Thelaziidae</taxon>
        <taxon>Thelazia</taxon>
    </lineage>
</organism>
<reference evidence="7 8" key="2">
    <citation type="submission" date="2018-11" db="EMBL/GenBank/DDBJ databases">
        <authorList>
            <consortium name="Pathogen Informatics"/>
        </authorList>
    </citation>
    <scope>NUCLEOTIDE SEQUENCE [LARGE SCALE GENOMIC DNA]</scope>
</reference>
<keyword evidence="5 6" id="KW-0472">Membrane</keyword>
<keyword evidence="4 6" id="KW-1133">Transmembrane helix</keyword>
<dbReference type="PANTHER" id="PTHR19282:SF544">
    <property type="entry name" value="TETRASPANIN"/>
    <property type="match status" value="1"/>
</dbReference>
<dbReference type="Gene3D" id="1.10.1450.10">
    <property type="entry name" value="Tetraspanin"/>
    <property type="match status" value="1"/>
</dbReference>
<dbReference type="PRINTS" id="PR00259">
    <property type="entry name" value="TMFOUR"/>
</dbReference>
<dbReference type="AlphaFoldDB" id="A0A0N5CVP9"/>
<protein>
    <recommendedName>
        <fullName evidence="6">Tetraspanin</fullName>
    </recommendedName>
</protein>
<proteinExistence type="inferred from homology"/>
<comment type="caution">
    <text evidence="6">Lacks conserved residue(s) required for the propagation of feature annotation.</text>
</comment>
<accession>A0A0N5CVP9</accession>
<evidence type="ECO:0000256" key="1">
    <source>
        <dbReference type="ARBA" id="ARBA00004141"/>
    </source>
</evidence>
<sequence length="253" mass="28987">MNVKNGQSGQITKIENGCVDITFLRMIIYFFNIVFYISSAAFIGLSIWIYIMKFTMFGSFFGDTNYAKCIILCFIIGFAVFFTASIGHCAIFKRKRSLMLLYLILALLTLLFGLSLCILAYIDIERVEDNLGSSLLMSVIRDYSDKDDISKSLQYLHREGHCCGSQSFEDWRNSIWWQKVNSVANVKQRSFDFAVPEFCCRKEGPECGRRDHPSNIYYDVRYFGCLHYLIKITQQQLLIISGAGVALTIVQVC</sequence>
<dbReference type="GO" id="GO:0005886">
    <property type="term" value="C:plasma membrane"/>
    <property type="evidence" value="ECO:0007669"/>
    <property type="project" value="TreeGrafter"/>
</dbReference>
<dbReference type="Pfam" id="PF00335">
    <property type="entry name" value="Tetraspanin"/>
    <property type="match status" value="1"/>
</dbReference>
<feature type="transmembrane region" description="Helical" evidence="6">
    <location>
        <begin position="99"/>
        <end position="122"/>
    </location>
</feature>
<keyword evidence="8" id="KW-1185">Reference proteome</keyword>
<evidence type="ECO:0000256" key="6">
    <source>
        <dbReference type="RuleBase" id="RU361218"/>
    </source>
</evidence>
<dbReference type="OrthoDB" id="438211at2759"/>
<dbReference type="WBParaSite" id="TCLT_0000439401-mRNA-1">
    <property type="protein sequence ID" value="TCLT_0000439401-mRNA-1"/>
    <property type="gene ID" value="TCLT_0000439401"/>
</dbReference>
<dbReference type="InterPro" id="IPR008952">
    <property type="entry name" value="Tetraspanin_EC2_sf"/>
</dbReference>
<comment type="subcellular location">
    <subcellularLocation>
        <location evidence="1 6">Membrane</location>
        <topology evidence="1 6">Multi-pass membrane protein</topology>
    </subcellularLocation>
</comment>
<feature type="transmembrane region" description="Helical" evidence="6">
    <location>
        <begin position="29"/>
        <end position="51"/>
    </location>
</feature>
<name>A0A0N5CVP9_THECL</name>